<accession>A6JVS6</accession>
<evidence type="ECO:0000313" key="3">
    <source>
        <dbReference type="Proteomes" id="UP000234681"/>
    </source>
</evidence>
<organism evidence="2 3">
    <name type="scientific">Rattus norvegicus</name>
    <name type="common">Rat</name>
    <dbReference type="NCBI Taxonomy" id="10116"/>
    <lineage>
        <taxon>Eukaryota</taxon>
        <taxon>Metazoa</taxon>
        <taxon>Chordata</taxon>
        <taxon>Craniata</taxon>
        <taxon>Vertebrata</taxon>
        <taxon>Euteleostomi</taxon>
        <taxon>Mammalia</taxon>
        <taxon>Eutheria</taxon>
        <taxon>Euarchontoglires</taxon>
        <taxon>Glires</taxon>
        <taxon>Rodentia</taxon>
        <taxon>Myomorpha</taxon>
        <taxon>Muroidea</taxon>
        <taxon>Muridae</taxon>
        <taxon>Murinae</taxon>
        <taxon>Rattus</taxon>
    </lineage>
</organism>
<gene>
    <name evidence="2" type="primary">RGD1560678_predicted</name>
    <name evidence="2" type="ORF">rCG_24045</name>
</gene>
<dbReference type="AlphaFoldDB" id="A6JVS6"/>
<feature type="region of interest" description="Disordered" evidence="1">
    <location>
        <begin position="1"/>
        <end position="30"/>
    </location>
</feature>
<reference evidence="3" key="1">
    <citation type="submission" date="2005-09" db="EMBL/GenBank/DDBJ databases">
        <authorList>
            <person name="Mural R.J."/>
            <person name="Li P.W."/>
            <person name="Adams M.D."/>
            <person name="Amanatides P.G."/>
            <person name="Baden-Tillson H."/>
            <person name="Barnstead M."/>
            <person name="Chin S.H."/>
            <person name="Dew I."/>
            <person name="Evans C.A."/>
            <person name="Ferriera S."/>
            <person name="Flanigan M."/>
            <person name="Fosler C."/>
            <person name="Glodek A."/>
            <person name="Gu Z."/>
            <person name="Holt R.A."/>
            <person name="Jennings D."/>
            <person name="Kraft C.L."/>
            <person name="Lu F."/>
            <person name="Nguyen T."/>
            <person name="Nusskern D.R."/>
            <person name="Pfannkoch C.M."/>
            <person name="Sitter C."/>
            <person name="Sutton G.G."/>
            <person name="Venter J.C."/>
            <person name="Wang Z."/>
            <person name="Woodage T."/>
            <person name="Zheng X.H."/>
            <person name="Zhong F."/>
        </authorList>
    </citation>
    <scope>NUCLEOTIDE SEQUENCE [LARGE SCALE GENOMIC DNA]</scope>
    <source>
        <strain>BN</strain>
        <strain evidence="3">Sprague-Dawley</strain>
    </source>
</reference>
<proteinExistence type="predicted"/>
<feature type="non-terminal residue" evidence="2">
    <location>
        <position position="119"/>
    </location>
</feature>
<protein>
    <submittedName>
        <fullName evidence="2">Similar to FLJ46536 protein (Predicted)</fullName>
    </submittedName>
</protein>
<dbReference type="Proteomes" id="UP000234681">
    <property type="component" value="Chromosome 9"/>
</dbReference>
<sequence>MSEEQQNETRKWMVSLESSDKQKTGASRKPRSLCKAWGVQPACFPGQHFLLLVAFQHPGSRTHPENNRREERDSNGPTHLLRPCCLPTPTVDHRPATNVLPFKDTRGPGVTSMELTAGP</sequence>
<evidence type="ECO:0000313" key="2">
    <source>
        <dbReference type="EMBL" id="EDL75334.1"/>
    </source>
</evidence>
<feature type="compositionally biased region" description="Basic and acidic residues" evidence="1">
    <location>
        <begin position="62"/>
        <end position="74"/>
    </location>
</feature>
<name>A6JVS6_RAT</name>
<evidence type="ECO:0000256" key="1">
    <source>
        <dbReference type="SAM" id="MobiDB-lite"/>
    </source>
</evidence>
<dbReference type="EMBL" id="CH474004">
    <property type="protein sequence ID" value="EDL75334.1"/>
    <property type="molecule type" value="Genomic_DNA"/>
</dbReference>
<feature type="region of interest" description="Disordered" evidence="1">
    <location>
        <begin position="59"/>
        <end position="119"/>
    </location>
</feature>